<keyword evidence="5" id="KW-1015">Disulfide bond</keyword>
<evidence type="ECO:0000313" key="7">
    <source>
        <dbReference type="EMBL" id="SFG14810.1"/>
    </source>
</evidence>
<dbReference type="OrthoDB" id="9767869at2"/>
<protein>
    <submittedName>
        <fullName evidence="7">Glycine/D-amino acid oxidase</fullName>
    </submittedName>
</protein>
<dbReference type="GO" id="GO:0016020">
    <property type="term" value="C:membrane"/>
    <property type="evidence" value="ECO:0007669"/>
    <property type="project" value="InterPro"/>
</dbReference>
<proteinExistence type="predicted"/>
<keyword evidence="3" id="KW-0408">Iron</keyword>
<dbReference type="InterPro" id="IPR005805">
    <property type="entry name" value="Rieske_Fe-S_prot_C"/>
</dbReference>
<dbReference type="EMBL" id="FOOY01000005">
    <property type="protein sequence ID" value="SFG14810.1"/>
    <property type="molecule type" value="Genomic_DNA"/>
</dbReference>
<accession>A0A1I2PGY6</accession>
<evidence type="ECO:0000256" key="2">
    <source>
        <dbReference type="ARBA" id="ARBA00022723"/>
    </source>
</evidence>
<dbReference type="STRING" id="269670.SAMN02982927_00786"/>
<dbReference type="PROSITE" id="PS51296">
    <property type="entry name" value="RIESKE"/>
    <property type="match status" value="1"/>
</dbReference>
<dbReference type="SUPFAM" id="SSF51971">
    <property type="entry name" value="Nucleotide-binding domain"/>
    <property type="match status" value="1"/>
</dbReference>
<dbReference type="PANTHER" id="PTHR13847">
    <property type="entry name" value="SARCOSINE DEHYDROGENASE-RELATED"/>
    <property type="match status" value="1"/>
</dbReference>
<dbReference type="GO" id="GO:0005737">
    <property type="term" value="C:cytoplasm"/>
    <property type="evidence" value="ECO:0007669"/>
    <property type="project" value="TreeGrafter"/>
</dbReference>
<name>A0A1I2PGY6_9BACL</name>
<dbReference type="PANTHER" id="PTHR13847:SF274">
    <property type="entry name" value="RIESKE 2FE-2S IRON-SULFUR PROTEIN YHFW-RELATED"/>
    <property type="match status" value="1"/>
</dbReference>
<gene>
    <name evidence="7" type="ORF">SAMN02982927_00786</name>
</gene>
<evidence type="ECO:0000256" key="5">
    <source>
        <dbReference type="ARBA" id="ARBA00023157"/>
    </source>
</evidence>
<dbReference type="Gene3D" id="3.50.50.60">
    <property type="entry name" value="FAD/NAD(P)-binding domain"/>
    <property type="match status" value="1"/>
</dbReference>
<dbReference type="InterPro" id="IPR036922">
    <property type="entry name" value="Rieske_2Fe-2S_sf"/>
</dbReference>
<dbReference type="Gene3D" id="3.30.9.10">
    <property type="entry name" value="D-Amino Acid Oxidase, subunit A, domain 2"/>
    <property type="match status" value="1"/>
</dbReference>
<dbReference type="InterPro" id="IPR036188">
    <property type="entry name" value="FAD/NAD-bd_sf"/>
</dbReference>
<evidence type="ECO:0000256" key="3">
    <source>
        <dbReference type="ARBA" id="ARBA00023004"/>
    </source>
</evidence>
<evidence type="ECO:0000259" key="6">
    <source>
        <dbReference type="PROSITE" id="PS51296"/>
    </source>
</evidence>
<dbReference type="Proteomes" id="UP000198752">
    <property type="component" value="Unassembled WGS sequence"/>
</dbReference>
<dbReference type="SUPFAM" id="SSF50022">
    <property type="entry name" value="ISP domain"/>
    <property type="match status" value="1"/>
</dbReference>
<keyword evidence="2" id="KW-0479">Metal-binding</keyword>
<evidence type="ECO:0000256" key="4">
    <source>
        <dbReference type="ARBA" id="ARBA00023014"/>
    </source>
</evidence>
<dbReference type="GO" id="GO:0004497">
    <property type="term" value="F:monooxygenase activity"/>
    <property type="evidence" value="ECO:0007669"/>
    <property type="project" value="UniProtKB-ARBA"/>
</dbReference>
<dbReference type="AlphaFoldDB" id="A0A1I2PGY6"/>
<evidence type="ECO:0000256" key="1">
    <source>
        <dbReference type="ARBA" id="ARBA00022714"/>
    </source>
</evidence>
<keyword evidence="1" id="KW-0001">2Fe-2S</keyword>
<dbReference type="Pfam" id="PF00355">
    <property type="entry name" value="Rieske"/>
    <property type="match status" value="1"/>
</dbReference>
<dbReference type="InterPro" id="IPR006076">
    <property type="entry name" value="FAD-dep_OxRdtase"/>
</dbReference>
<dbReference type="GO" id="GO:0046872">
    <property type="term" value="F:metal ion binding"/>
    <property type="evidence" value="ECO:0007669"/>
    <property type="project" value="UniProtKB-KW"/>
</dbReference>
<sequence>MEQQNTNLSENTSSLWHDTVHLPTFQSLQESGTTNTLVVGAGITGITTAYMLAKSGIPVMLMDASTIASGTSGYTTAKITAQHGLIYDHLIRTLGAEKAALYYQANKEALHWMGSHVQEHDLQCDYEIQPAVVYATTDQEAKNIEKEKLAYDHLGILGNLTHSIELPIEVKNALIMPGQAQFHPLMYLHELLADLVKMKVPIFEETLAVDIKDKESEPLVMTKQGFDVRCQHVLICSHFPFYDNRFYFSRMFPERSYLIACETEGKVPDGMYLSAGAPKRSIRGLRLNHKNYLLIGGENHKTGRGEPMDVHYQKLVDFAREQFGEEKIKAHWSAQDFTTLDQVPYIGRLANNNPHVLVAAGFHKWGMTTGTLAAQLLTDLVLERANPYVDLFSPARFEAGPMLASFLVENMKTAGNLIKGKISKPEPLDEHLQNDHGVIASLHGRKVGAYRNEDGHLTVVDATCPHMGCEVNWNQGERTWDCPCHGSRFTANGDVLDGPAKESLSLIFSESDHQNKEHQTSTKREC</sequence>
<dbReference type="Gene3D" id="2.102.10.10">
    <property type="entry name" value="Rieske [2Fe-2S] iron-sulphur domain"/>
    <property type="match status" value="1"/>
</dbReference>
<dbReference type="RefSeq" id="WP_093670278.1">
    <property type="nucleotide sequence ID" value="NZ_FOOY01000005.1"/>
</dbReference>
<dbReference type="GO" id="GO:0016705">
    <property type="term" value="F:oxidoreductase activity, acting on paired donors, with incorporation or reduction of molecular oxygen"/>
    <property type="evidence" value="ECO:0007669"/>
    <property type="project" value="UniProtKB-ARBA"/>
</dbReference>
<reference evidence="8" key="1">
    <citation type="submission" date="2016-10" db="EMBL/GenBank/DDBJ databases">
        <authorList>
            <person name="Varghese N."/>
            <person name="Submissions S."/>
        </authorList>
    </citation>
    <scope>NUCLEOTIDE SEQUENCE [LARGE SCALE GENOMIC DNA]</scope>
    <source>
        <strain evidence="8">ATCC 700379</strain>
    </source>
</reference>
<dbReference type="InterPro" id="IPR017941">
    <property type="entry name" value="Rieske_2Fe-2S"/>
</dbReference>
<evidence type="ECO:0000313" key="8">
    <source>
        <dbReference type="Proteomes" id="UP000198752"/>
    </source>
</evidence>
<dbReference type="PRINTS" id="PR00162">
    <property type="entry name" value="RIESKE"/>
</dbReference>
<keyword evidence="4" id="KW-0411">Iron-sulfur</keyword>
<keyword evidence="8" id="KW-1185">Reference proteome</keyword>
<dbReference type="Pfam" id="PF01266">
    <property type="entry name" value="DAO"/>
    <property type="match status" value="1"/>
</dbReference>
<dbReference type="GO" id="GO:0051537">
    <property type="term" value="F:2 iron, 2 sulfur cluster binding"/>
    <property type="evidence" value="ECO:0007669"/>
    <property type="project" value="UniProtKB-KW"/>
</dbReference>
<organism evidence="7 8">
    <name type="scientific">Sporolactobacillus nakayamae</name>
    <dbReference type="NCBI Taxonomy" id="269670"/>
    <lineage>
        <taxon>Bacteria</taxon>
        <taxon>Bacillati</taxon>
        <taxon>Bacillota</taxon>
        <taxon>Bacilli</taxon>
        <taxon>Bacillales</taxon>
        <taxon>Sporolactobacillaceae</taxon>
        <taxon>Sporolactobacillus</taxon>
    </lineage>
</organism>
<feature type="domain" description="Rieske" evidence="6">
    <location>
        <begin position="424"/>
        <end position="518"/>
    </location>
</feature>